<dbReference type="PANTHER" id="PTHR23117:SF13">
    <property type="entry name" value="GUANYLATE KINASE"/>
    <property type="match status" value="1"/>
</dbReference>
<dbReference type="GO" id="GO:0005524">
    <property type="term" value="F:ATP binding"/>
    <property type="evidence" value="ECO:0007669"/>
    <property type="project" value="UniProtKB-UniRule"/>
</dbReference>
<dbReference type="EMBL" id="AP029170">
    <property type="protein sequence ID" value="BFD46700.1"/>
    <property type="molecule type" value="Genomic_DNA"/>
</dbReference>
<evidence type="ECO:0000256" key="5">
    <source>
        <dbReference type="ARBA" id="ARBA00022741"/>
    </source>
</evidence>
<dbReference type="SUPFAM" id="SSF52540">
    <property type="entry name" value="P-loop containing nucleoside triphosphate hydrolases"/>
    <property type="match status" value="1"/>
</dbReference>
<evidence type="ECO:0000259" key="10">
    <source>
        <dbReference type="PROSITE" id="PS50052"/>
    </source>
</evidence>
<dbReference type="InterPro" id="IPR008145">
    <property type="entry name" value="GK/Ca_channel_bsu"/>
</dbReference>
<feature type="domain" description="Guanylate kinase-like" evidence="10">
    <location>
        <begin position="1"/>
        <end position="174"/>
    </location>
</feature>
<dbReference type="InterPro" id="IPR027417">
    <property type="entry name" value="P-loop_NTPase"/>
</dbReference>
<keyword evidence="4 9" id="KW-0808">Transferase</keyword>
<comment type="catalytic activity">
    <reaction evidence="9">
        <text>GMP + ATP = GDP + ADP</text>
        <dbReference type="Rhea" id="RHEA:20780"/>
        <dbReference type="ChEBI" id="CHEBI:30616"/>
        <dbReference type="ChEBI" id="CHEBI:58115"/>
        <dbReference type="ChEBI" id="CHEBI:58189"/>
        <dbReference type="ChEBI" id="CHEBI:456216"/>
        <dbReference type="EC" id="2.7.4.8"/>
    </reaction>
</comment>
<dbReference type="Gene3D" id="3.30.63.10">
    <property type="entry name" value="Guanylate Kinase phosphate binding domain"/>
    <property type="match status" value="1"/>
</dbReference>
<organism evidence="11">
    <name type="scientific">Candidatus Tisiphia endosymbiont of Sergentomyia squamirostris</name>
    <dbReference type="NCBI Taxonomy" id="3113639"/>
    <lineage>
        <taxon>Bacteria</taxon>
        <taxon>Pseudomonadati</taxon>
        <taxon>Pseudomonadota</taxon>
        <taxon>Alphaproteobacteria</taxon>
        <taxon>Rickettsiales</taxon>
        <taxon>Rickettsiaceae</taxon>
        <taxon>Rickettsieae</taxon>
        <taxon>Candidatus Tisiphia</taxon>
    </lineage>
</organism>
<keyword evidence="5 9" id="KW-0547">Nucleotide-binding</keyword>
<comment type="subcellular location">
    <subcellularLocation>
        <location evidence="9">Cytoplasm</location>
    </subcellularLocation>
</comment>
<feature type="binding site" evidence="9">
    <location>
        <begin position="3"/>
        <end position="10"/>
    </location>
    <ligand>
        <name>ATP</name>
        <dbReference type="ChEBI" id="CHEBI:30616"/>
    </ligand>
</feature>
<evidence type="ECO:0000256" key="4">
    <source>
        <dbReference type="ARBA" id="ARBA00022679"/>
    </source>
</evidence>
<dbReference type="GO" id="GO:0004385">
    <property type="term" value="F:GMP kinase activity"/>
    <property type="evidence" value="ECO:0007669"/>
    <property type="project" value="UniProtKB-UniRule"/>
</dbReference>
<proteinExistence type="inferred from homology"/>
<evidence type="ECO:0000256" key="1">
    <source>
        <dbReference type="ARBA" id="ARBA00005790"/>
    </source>
</evidence>
<protein>
    <recommendedName>
        <fullName evidence="3 9">Guanylate kinase</fullName>
        <ecNumber evidence="2 9">2.7.4.8</ecNumber>
    </recommendedName>
    <alternativeName>
        <fullName evidence="8 9">GMP kinase</fullName>
    </alternativeName>
</protein>
<evidence type="ECO:0000256" key="6">
    <source>
        <dbReference type="ARBA" id="ARBA00022777"/>
    </source>
</evidence>
<dbReference type="Pfam" id="PF00625">
    <property type="entry name" value="Guanylate_kin"/>
    <property type="match status" value="1"/>
</dbReference>
<reference evidence="11" key="1">
    <citation type="submission" date="2024-01" db="EMBL/GenBank/DDBJ databases">
        <title>Sequencing the genomes of a sandfly, Sergentomyia squamirostris, and its two endosymbionts.</title>
        <authorList>
            <person name="Itokawa K."/>
            <person name="Sanjoba C."/>
        </authorList>
    </citation>
    <scope>NUCLEOTIDE SEQUENCE</scope>
    <source>
        <strain evidence="11">RiSSQ</strain>
    </source>
</reference>
<comment type="function">
    <text evidence="9">Essential for recycling GMP and indirectly, cGMP.</text>
</comment>
<dbReference type="FunFam" id="3.30.63.10:FF:000002">
    <property type="entry name" value="Guanylate kinase 1"/>
    <property type="match status" value="1"/>
</dbReference>
<keyword evidence="9" id="KW-0963">Cytoplasm</keyword>
<dbReference type="SMART" id="SM00072">
    <property type="entry name" value="GuKc"/>
    <property type="match status" value="1"/>
</dbReference>
<keyword evidence="6 9" id="KW-0418">Kinase</keyword>
<dbReference type="InterPro" id="IPR017665">
    <property type="entry name" value="Guanylate_kinase"/>
</dbReference>
<gene>
    <name evidence="9 11" type="primary">gmk</name>
    <name evidence="11" type="ORF">DMENIID0002_13460</name>
</gene>
<evidence type="ECO:0000256" key="9">
    <source>
        <dbReference type="HAMAP-Rule" id="MF_00328"/>
    </source>
</evidence>
<evidence type="ECO:0000256" key="8">
    <source>
        <dbReference type="ARBA" id="ARBA00030128"/>
    </source>
</evidence>
<evidence type="ECO:0000313" key="11">
    <source>
        <dbReference type="EMBL" id="BFD46700.1"/>
    </source>
</evidence>
<dbReference type="GO" id="GO:0005829">
    <property type="term" value="C:cytosol"/>
    <property type="evidence" value="ECO:0007669"/>
    <property type="project" value="TreeGrafter"/>
</dbReference>
<dbReference type="EC" id="2.7.4.8" evidence="2 9"/>
<dbReference type="CDD" id="cd00071">
    <property type="entry name" value="GMPK"/>
    <property type="match status" value="1"/>
</dbReference>
<sequence length="196" mass="22666">MSSPSATGKSSLARAALKIDSNLRLSISATTRRPRTDEVDGVSYYFKTKEEFNKLIEQDAFLEYANIYNNYYGTPKKVVEDLLSQGLDVLFDIDWQGTKLIKKTLPNVITIFILPPSPSILQQRIKNRGQDSKESIKLRMKLATKEVYYAKQYDYVVINDDFDTTLETIYSIITAERSKRIRLDLGKFYNDWHDQL</sequence>
<dbReference type="HAMAP" id="MF_00328">
    <property type="entry name" value="Guanylate_kinase"/>
    <property type="match status" value="1"/>
</dbReference>
<dbReference type="PANTHER" id="PTHR23117">
    <property type="entry name" value="GUANYLATE KINASE-RELATED"/>
    <property type="match status" value="1"/>
</dbReference>
<keyword evidence="7 9" id="KW-0067">ATP-binding</keyword>
<accession>A0AAT9GA20</accession>
<name>A0AAT9GA20_9RICK</name>
<evidence type="ECO:0000256" key="2">
    <source>
        <dbReference type="ARBA" id="ARBA00012961"/>
    </source>
</evidence>
<evidence type="ECO:0000256" key="3">
    <source>
        <dbReference type="ARBA" id="ARBA00016296"/>
    </source>
</evidence>
<evidence type="ECO:0000256" key="7">
    <source>
        <dbReference type="ARBA" id="ARBA00022840"/>
    </source>
</evidence>
<comment type="similarity">
    <text evidence="1 9">Belongs to the guanylate kinase family.</text>
</comment>
<dbReference type="PROSITE" id="PS00856">
    <property type="entry name" value="GUANYLATE_KINASE_1"/>
    <property type="match status" value="1"/>
</dbReference>
<dbReference type="NCBIfam" id="TIGR03263">
    <property type="entry name" value="guanyl_kin"/>
    <property type="match status" value="1"/>
</dbReference>
<dbReference type="InterPro" id="IPR020590">
    <property type="entry name" value="Guanylate_kinase_CS"/>
</dbReference>
<dbReference type="Gene3D" id="3.40.50.300">
    <property type="entry name" value="P-loop containing nucleotide triphosphate hydrolases"/>
    <property type="match status" value="1"/>
</dbReference>
<dbReference type="AlphaFoldDB" id="A0AAT9GA20"/>
<dbReference type="PROSITE" id="PS50052">
    <property type="entry name" value="GUANYLATE_KINASE_2"/>
    <property type="match status" value="1"/>
</dbReference>
<dbReference type="InterPro" id="IPR008144">
    <property type="entry name" value="Guanylate_kin-like_dom"/>
</dbReference>